<dbReference type="RefSeq" id="XP_028478874.1">
    <property type="nucleotide sequence ID" value="XM_028619902.1"/>
</dbReference>
<dbReference type="PANTHER" id="PTHR48081">
    <property type="entry name" value="AB HYDROLASE SUPERFAMILY PROTEIN C4A8.06C"/>
    <property type="match status" value="1"/>
</dbReference>
<accession>A0A427Y4S7</accession>
<organism evidence="4 5">
    <name type="scientific">Apiotrichum porosum</name>
    <dbReference type="NCBI Taxonomy" id="105984"/>
    <lineage>
        <taxon>Eukaryota</taxon>
        <taxon>Fungi</taxon>
        <taxon>Dikarya</taxon>
        <taxon>Basidiomycota</taxon>
        <taxon>Agaricomycotina</taxon>
        <taxon>Tremellomycetes</taxon>
        <taxon>Trichosporonales</taxon>
        <taxon>Trichosporonaceae</taxon>
        <taxon>Apiotrichum</taxon>
    </lineage>
</organism>
<proteinExistence type="predicted"/>
<evidence type="ECO:0000313" key="4">
    <source>
        <dbReference type="EMBL" id="RSH86089.1"/>
    </source>
</evidence>
<keyword evidence="2" id="KW-0812">Transmembrane</keyword>
<dbReference type="Gene3D" id="3.40.50.1820">
    <property type="entry name" value="alpha/beta hydrolase"/>
    <property type="match status" value="1"/>
</dbReference>
<dbReference type="SUPFAM" id="SSF53474">
    <property type="entry name" value="alpha/beta-Hydrolases"/>
    <property type="match status" value="1"/>
</dbReference>
<feature type="transmembrane region" description="Helical" evidence="2">
    <location>
        <begin position="23"/>
        <end position="42"/>
    </location>
</feature>
<dbReference type="OrthoDB" id="2152029at2759"/>
<dbReference type="Proteomes" id="UP000279236">
    <property type="component" value="Unassembled WGS sequence"/>
</dbReference>
<evidence type="ECO:0000313" key="5">
    <source>
        <dbReference type="Proteomes" id="UP000279236"/>
    </source>
</evidence>
<keyword evidence="2" id="KW-1133">Transmembrane helix</keyword>
<feature type="domain" description="Alpha/beta hydrolase fold-3" evidence="3">
    <location>
        <begin position="155"/>
        <end position="362"/>
    </location>
</feature>
<dbReference type="GeneID" id="39588853"/>
<dbReference type="InterPro" id="IPR013094">
    <property type="entry name" value="AB_hydrolase_3"/>
</dbReference>
<reference evidence="4 5" key="1">
    <citation type="submission" date="2018-11" db="EMBL/GenBank/DDBJ databases">
        <title>Genome sequence of Apiotrichum porosum DSM 27194.</title>
        <authorList>
            <person name="Aliyu H."/>
            <person name="Gorte O."/>
            <person name="Ochsenreither K."/>
        </authorList>
    </citation>
    <scope>NUCLEOTIDE SEQUENCE [LARGE SCALE GENOMIC DNA]</scope>
    <source>
        <strain evidence="4 5">DSM 27194</strain>
    </source>
</reference>
<dbReference type="AlphaFoldDB" id="A0A427Y4S7"/>
<keyword evidence="2" id="KW-0472">Membrane</keyword>
<dbReference type="InterPro" id="IPR029058">
    <property type="entry name" value="AB_hydrolase_fold"/>
</dbReference>
<comment type="caution">
    <text evidence="4">The sequence shown here is derived from an EMBL/GenBank/DDBJ whole genome shotgun (WGS) entry which is preliminary data.</text>
</comment>
<protein>
    <recommendedName>
        <fullName evidence="3">Alpha/beta hydrolase fold-3 domain-containing protein</fullName>
    </recommendedName>
</protein>
<dbReference type="InterPro" id="IPR050300">
    <property type="entry name" value="GDXG_lipolytic_enzyme"/>
</dbReference>
<dbReference type="STRING" id="105984.A0A427Y4S7"/>
<dbReference type="EMBL" id="RSCE01000002">
    <property type="protein sequence ID" value="RSH86089.1"/>
    <property type="molecule type" value="Genomic_DNA"/>
</dbReference>
<keyword evidence="5" id="KW-1185">Reference proteome</keyword>
<evidence type="ECO:0000256" key="1">
    <source>
        <dbReference type="ARBA" id="ARBA00022801"/>
    </source>
</evidence>
<gene>
    <name evidence="4" type="ORF">EHS24_004310</name>
</gene>
<name>A0A427Y4S7_9TREE</name>
<dbReference type="GO" id="GO:0016787">
    <property type="term" value="F:hydrolase activity"/>
    <property type="evidence" value="ECO:0007669"/>
    <property type="project" value="UniProtKB-KW"/>
</dbReference>
<sequence length="396" mass="42949">MSPSALTYRAHASPDTPRNRGPWVNGFLALFGVLSLLPRLPFLTLRFVFCRPAGAAYGWFLKSHLIKSVGQWTGLAYPETDAEATAVPRPIAPFGNVMKLVTMDVVRVPAAPEEWCVGYAEPAPIVPRAERPGFILSPPGAALGTAKAVPGEKLVFYIHGGAYARGHPMWSPFAPKLARDTHTRVFGVQYRKCLTDSTAYPAPLLDALAAWHYVTVHLGFTPSNIVVTGDSAGAHLALALVLQLSALDLPLPGSLALASPWADFTTSFASWKRNQDDYLTKSRLDNCIKSIVRHYNAGAVRHPLFSPALADAGHWTFLVSVPVFVSYGTLEALEDEDKALVDGMRRDGVAVEVFEDKGGFHDGPITGMNEDVYKRFAAAIEDQLKQIAIKATTDGQ</sequence>
<evidence type="ECO:0000259" key="3">
    <source>
        <dbReference type="Pfam" id="PF07859"/>
    </source>
</evidence>
<dbReference type="Pfam" id="PF07859">
    <property type="entry name" value="Abhydrolase_3"/>
    <property type="match status" value="1"/>
</dbReference>
<evidence type="ECO:0000256" key="2">
    <source>
        <dbReference type="SAM" id="Phobius"/>
    </source>
</evidence>
<keyword evidence="1" id="KW-0378">Hydrolase</keyword>
<dbReference type="PANTHER" id="PTHR48081:SF31">
    <property type="entry name" value="STERYL ACETYL HYDROLASE MUG81-RELATED"/>
    <property type="match status" value="1"/>
</dbReference>